<dbReference type="PANTHER" id="PTHR42681">
    <property type="entry name" value="MALONYL-COA-ACYL CARRIER PROTEIN TRANSACYLASE, MITOCHONDRIAL"/>
    <property type="match status" value="1"/>
</dbReference>
<dbReference type="GO" id="GO:0005829">
    <property type="term" value="C:cytosol"/>
    <property type="evidence" value="ECO:0007669"/>
    <property type="project" value="TreeGrafter"/>
</dbReference>
<accession>A0A926DZ26</accession>
<dbReference type="PIRSF" id="PIRSF000446">
    <property type="entry name" value="Mct"/>
    <property type="match status" value="1"/>
</dbReference>
<dbReference type="Gene3D" id="3.40.366.10">
    <property type="entry name" value="Malonyl-Coenzyme A Acyl Carrier Protein, domain 2"/>
    <property type="match status" value="1"/>
</dbReference>
<dbReference type="SMART" id="SM00827">
    <property type="entry name" value="PKS_AT"/>
    <property type="match status" value="1"/>
</dbReference>
<name>A0A926DZ26_9FIRM</name>
<evidence type="ECO:0000256" key="2">
    <source>
        <dbReference type="ARBA" id="ARBA00023315"/>
    </source>
</evidence>
<dbReference type="InterPro" id="IPR050858">
    <property type="entry name" value="Mal-CoA-ACP_Trans/PKS_FabD"/>
</dbReference>
<keyword evidence="2 4" id="KW-0012">Acyltransferase</keyword>
<dbReference type="InterPro" id="IPR014043">
    <property type="entry name" value="Acyl_transferase_dom"/>
</dbReference>
<comment type="catalytic activity">
    <reaction evidence="3 4">
        <text>holo-[ACP] + malonyl-CoA = malonyl-[ACP] + CoA</text>
        <dbReference type="Rhea" id="RHEA:41792"/>
        <dbReference type="Rhea" id="RHEA-COMP:9623"/>
        <dbReference type="Rhea" id="RHEA-COMP:9685"/>
        <dbReference type="ChEBI" id="CHEBI:57287"/>
        <dbReference type="ChEBI" id="CHEBI:57384"/>
        <dbReference type="ChEBI" id="CHEBI:64479"/>
        <dbReference type="ChEBI" id="CHEBI:78449"/>
        <dbReference type="EC" id="2.3.1.39"/>
    </reaction>
</comment>
<proteinExistence type="inferred from homology"/>
<dbReference type="GO" id="GO:0006633">
    <property type="term" value="P:fatty acid biosynthetic process"/>
    <property type="evidence" value="ECO:0007669"/>
    <property type="project" value="TreeGrafter"/>
</dbReference>
<dbReference type="InterPro" id="IPR024925">
    <property type="entry name" value="Malonyl_CoA-ACP_transAc"/>
</dbReference>
<feature type="active site" evidence="5">
    <location>
        <position position="197"/>
    </location>
</feature>
<protein>
    <recommendedName>
        <fullName evidence="4">Malonyl CoA-acyl carrier protein transacylase</fullName>
        <ecNumber evidence="4">2.3.1.39</ecNumber>
    </recommendedName>
</protein>
<comment type="caution">
    <text evidence="7">The sequence shown here is derived from an EMBL/GenBank/DDBJ whole genome shotgun (WGS) entry which is preliminary data.</text>
</comment>
<evidence type="ECO:0000259" key="6">
    <source>
        <dbReference type="SMART" id="SM00827"/>
    </source>
</evidence>
<dbReference type="SUPFAM" id="SSF55048">
    <property type="entry name" value="Probable ACP-binding domain of malonyl-CoA ACP transacylase"/>
    <property type="match status" value="1"/>
</dbReference>
<dbReference type="InterPro" id="IPR016035">
    <property type="entry name" value="Acyl_Trfase/lysoPLipase"/>
</dbReference>
<evidence type="ECO:0000313" key="8">
    <source>
        <dbReference type="Proteomes" id="UP000653127"/>
    </source>
</evidence>
<dbReference type="EMBL" id="JACRST010000004">
    <property type="protein sequence ID" value="MBC8546204.1"/>
    <property type="molecule type" value="Genomic_DNA"/>
</dbReference>
<dbReference type="PANTHER" id="PTHR42681:SF1">
    <property type="entry name" value="MALONYL-COA-ACYL CARRIER PROTEIN TRANSACYLASE, MITOCHONDRIAL"/>
    <property type="match status" value="1"/>
</dbReference>
<keyword evidence="1 4" id="KW-0808">Transferase</keyword>
<dbReference type="SUPFAM" id="SSF52151">
    <property type="entry name" value="FabD/lysophospholipase-like"/>
    <property type="match status" value="1"/>
</dbReference>
<feature type="domain" description="Malonyl-CoA:ACP transacylase (MAT)" evidence="6">
    <location>
        <begin position="7"/>
        <end position="304"/>
    </location>
</feature>
<dbReference type="InterPro" id="IPR016036">
    <property type="entry name" value="Malonyl_transacylase_ACP-bd"/>
</dbReference>
<keyword evidence="8" id="KW-1185">Reference proteome</keyword>
<dbReference type="Proteomes" id="UP000653127">
    <property type="component" value="Unassembled WGS sequence"/>
</dbReference>
<dbReference type="GO" id="GO:0004314">
    <property type="term" value="F:[acyl-carrier-protein] S-malonyltransferase activity"/>
    <property type="evidence" value="ECO:0007669"/>
    <property type="project" value="UniProtKB-EC"/>
</dbReference>
<feature type="active site" evidence="5">
    <location>
        <position position="91"/>
    </location>
</feature>
<dbReference type="EC" id="2.3.1.39" evidence="4"/>
<gene>
    <name evidence="7" type="ORF">H8711_04545</name>
</gene>
<organism evidence="7 8">
    <name type="scientific">Ligaoa zhengdingensis</name>
    <dbReference type="NCBI Taxonomy" id="2763658"/>
    <lineage>
        <taxon>Bacteria</taxon>
        <taxon>Bacillati</taxon>
        <taxon>Bacillota</taxon>
        <taxon>Clostridia</taxon>
        <taxon>Eubacteriales</taxon>
        <taxon>Oscillospiraceae</taxon>
        <taxon>Ligaoa</taxon>
    </lineage>
</organism>
<evidence type="ECO:0000256" key="1">
    <source>
        <dbReference type="ARBA" id="ARBA00022679"/>
    </source>
</evidence>
<dbReference type="AlphaFoldDB" id="A0A926DZ26"/>
<evidence type="ECO:0000313" key="7">
    <source>
        <dbReference type="EMBL" id="MBC8546204.1"/>
    </source>
</evidence>
<comment type="similarity">
    <text evidence="4">Belongs to the fabD family.</text>
</comment>
<dbReference type="Gene3D" id="3.30.70.250">
    <property type="entry name" value="Malonyl-CoA ACP transacylase, ACP-binding"/>
    <property type="match status" value="1"/>
</dbReference>
<evidence type="ECO:0000256" key="3">
    <source>
        <dbReference type="ARBA" id="ARBA00048462"/>
    </source>
</evidence>
<dbReference type="InterPro" id="IPR001227">
    <property type="entry name" value="Ac_transferase_dom_sf"/>
</dbReference>
<dbReference type="Pfam" id="PF00698">
    <property type="entry name" value="Acyl_transf_1"/>
    <property type="match status" value="1"/>
</dbReference>
<sequence length="308" mass="32675">MANIAFLFPGTGSQTVGMGREFYEQYPEFRRVYECAGDLFGFDVAKLALEGSAEEISGTAVSHRLIYAMSMGVYEVAKTRLPAPAAFAGHSLGEIAALTACGVFSAEQGFLALKWRSQYMEEAGRELCGAMYAILGSAPEAIEEACARVDGFVLPVNYNSPAQTVISGDADAAAAAAALLQEQGAKAVKLGARVPFHTERLRGASDRLRESLAALDYSRTPSAPFFCNVTGAQMTDFSDLPDYLARQMISPVRFTDELAAMEAAGVDAYLELGPGKVLTGLVKKTIKGRKAANIDTPAALQKAAALFG</sequence>
<evidence type="ECO:0000256" key="4">
    <source>
        <dbReference type="PIRNR" id="PIRNR000446"/>
    </source>
</evidence>
<evidence type="ECO:0000256" key="5">
    <source>
        <dbReference type="PIRSR" id="PIRSR000446-1"/>
    </source>
</evidence>
<reference evidence="7" key="1">
    <citation type="submission" date="2020-08" db="EMBL/GenBank/DDBJ databases">
        <title>Genome public.</title>
        <authorList>
            <person name="Liu C."/>
            <person name="Sun Q."/>
        </authorList>
    </citation>
    <scope>NUCLEOTIDE SEQUENCE</scope>
    <source>
        <strain evidence="7">NSJ-31</strain>
    </source>
</reference>
<dbReference type="RefSeq" id="WP_249282356.1">
    <property type="nucleotide sequence ID" value="NZ_JACRST010000004.1"/>
</dbReference>